<dbReference type="Proteomes" id="UP000031036">
    <property type="component" value="Unassembled WGS sequence"/>
</dbReference>
<reference evidence="2 3" key="1">
    <citation type="submission" date="2014-11" db="EMBL/GenBank/DDBJ databases">
        <title>Genetic blueprint of the zoonotic pathogen Toxocara canis.</title>
        <authorList>
            <person name="Zhu X.-Q."/>
            <person name="Korhonen P.K."/>
            <person name="Cai H."/>
            <person name="Young N.D."/>
            <person name="Nejsum P."/>
            <person name="von Samson-Himmelstjerna G."/>
            <person name="Boag P.R."/>
            <person name="Tan P."/>
            <person name="Li Q."/>
            <person name="Min J."/>
            <person name="Yang Y."/>
            <person name="Wang X."/>
            <person name="Fang X."/>
            <person name="Hall R.S."/>
            <person name="Hofmann A."/>
            <person name="Sternberg P.W."/>
            <person name="Jex A.R."/>
            <person name="Gasser R.B."/>
        </authorList>
    </citation>
    <scope>NUCLEOTIDE SEQUENCE [LARGE SCALE GENOMIC DNA]</scope>
    <source>
        <strain evidence="2">PN_DK_2014</strain>
    </source>
</reference>
<protein>
    <submittedName>
        <fullName evidence="2">Uncharacterized protein</fullName>
    </submittedName>
</protein>
<evidence type="ECO:0000313" key="2">
    <source>
        <dbReference type="EMBL" id="KHN73873.1"/>
    </source>
</evidence>
<evidence type="ECO:0000256" key="1">
    <source>
        <dbReference type="SAM" id="SignalP"/>
    </source>
</evidence>
<evidence type="ECO:0000313" key="3">
    <source>
        <dbReference type="Proteomes" id="UP000031036"/>
    </source>
</evidence>
<feature type="chain" id="PRO_5002095162" evidence="1">
    <location>
        <begin position="21"/>
        <end position="301"/>
    </location>
</feature>
<name>A0A0B2UWU8_TOXCA</name>
<feature type="signal peptide" evidence="1">
    <location>
        <begin position="1"/>
        <end position="20"/>
    </location>
</feature>
<sequence>MSRITVSIGVCFILFQVTLGDDFETIDEERTSNSSEVLNGVSQENEKFQVKRSFQPYKMEPYRITSNRTPMLGTTPLDLRNINAAVQPILTSIDEESANEFKRILDSNLPRGQRMKKLKEWAEKRGGKTLQIWNMQMQKWTKQKAKWDMKLEESMRMLSAAAKDVLMKRIQIDNDPTINEFQSALEIDALMSRTNASISNEIYDLYQSFVTGNKRRIGNDEALNACTTLLNFLKDASTSQQLSSLNSQASFIKTNTDLFDERLLRWLKRTVEDDELTKEQMKQKIISWVEKQNKVKTKRYS</sequence>
<dbReference type="AlphaFoldDB" id="A0A0B2UWU8"/>
<keyword evidence="3" id="KW-1185">Reference proteome</keyword>
<dbReference type="EMBL" id="JPKZ01002994">
    <property type="protein sequence ID" value="KHN73873.1"/>
    <property type="molecule type" value="Genomic_DNA"/>
</dbReference>
<keyword evidence="1" id="KW-0732">Signal</keyword>
<accession>A0A0B2UWU8</accession>
<organism evidence="2 3">
    <name type="scientific">Toxocara canis</name>
    <name type="common">Canine roundworm</name>
    <dbReference type="NCBI Taxonomy" id="6265"/>
    <lineage>
        <taxon>Eukaryota</taxon>
        <taxon>Metazoa</taxon>
        <taxon>Ecdysozoa</taxon>
        <taxon>Nematoda</taxon>
        <taxon>Chromadorea</taxon>
        <taxon>Rhabditida</taxon>
        <taxon>Spirurina</taxon>
        <taxon>Ascaridomorpha</taxon>
        <taxon>Ascaridoidea</taxon>
        <taxon>Toxocaridae</taxon>
        <taxon>Toxocara</taxon>
    </lineage>
</organism>
<gene>
    <name evidence="2" type="ORF">Tcan_16781</name>
</gene>
<proteinExistence type="predicted"/>
<comment type="caution">
    <text evidence="2">The sequence shown here is derived from an EMBL/GenBank/DDBJ whole genome shotgun (WGS) entry which is preliminary data.</text>
</comment>
<dbReference type="OrthoDB" id="10562258at2759"/>